<dbReference type="eggNOG" id="ENOG502TGSR">
    <property type="taxonomic scope" value="Eukaryota"/>
</dbReference>
<feature type="compositionally biased region" description="Pro residues" evidence="6">
    <location>
        <begin position="18"/>
        <end position="30"/>
    </location>
</feature>
<comment type="subcellular location">
    <subcellularLocation>
        <location evidence="1">Membrane</location>
        <topology evidence="1">Multi-pass membrane protein</topology>
    </subcellularLocation>
</comment>
<dbReference type="PANTHER" id="PTHR22945">
    <property type="entry name" value="SERPENTINE RECEPTOR, CLASS D DELTA"/>
    <property type="match status" value="1"/>
</dbReference>
<evidence type="ECO:0000313" key="8">
    <source>
        <dbReference type="EMBL" id="EFP03966.1"/>
    </source>
</evidence>
<feature type="transmembrane region" description="Helical" evidence="7">
    <location>
        <begin position="552"/>
        <end position="578"/>
    </location>
</feature>
<evidence type="ECO:0000256" key="4">
    <source>
        <dbReference type="ARBA" id="ARBA00022989"/>
    </source>
</evidence>
<feature type="region of interest" description="Disordered" evidence="6">
    <location>
        <begin position="135"/>
        <end position="175"/>
    </location>
</feature>
<dbReference type="PANTHER" id="PTHR22945:SF9">
    <property type="entry name" value="SERPENTINE RECEPTOR, CLASS D (DELTA)-RELATED"/>
    <property type="match status" value="1"/>
</dbReference>
<dbReference type="InterPro" id="IPR019421">
    <property type="entry name" value="7TM_GPCR_serpentine_rcpt_Srd"/>
</dbReference>
<feature type="transmembrane region" description="Helical" evidence="7">
    <location>
        <begin position="645"/>
        <end position="666"/>
    </location>
</feature>
<feature type="region of interest" description="Disordered" evidence="6">
    <location>
        <begin position="1"/>
        <end position="77"/>
    </location>
</feature>
<evidence type="ECO:0000256" key="7">
    <source>
        <dbReference type="SAM" id="Phobius"/>
    </source>
</evidence>
<dbReference type="EMBL" id="DS268852">
    <property type="protein sequence ID" value="EFP03966.1"/>
    <property type="molecule type" value="Genomic_DNA"/>
</dbReference>
<dbReference type="GO" id="GO:0016020">
    <property type="term" value="C:membrane"/>
    <property type="evidence" value="ECO:0007669"/>
    <property type="project" value="UniProtKB-SubCell"/>
</dbReference>
<protein>
    <submittedName>
        <fullName evidence="8">Uncharacterized protein</fullName>
    </submittedName>
</protein>
<dbReference type="InterPro" id="IPR050920">
    <property type="entry name" value="Nematode_rcpt-like_delta"/>
</dbReference>
<name>E3NL06_CAERE</name>
<proteinExistence type="inferred from homology"/>
<evidence type="ECO:0000256" key="3">
    <source>
        <dbReference type="ARBA" id="ARBA00022692"/>
    </source>
</evidence>
<comment type="similarity">
    <text evidence="2">Belongs to the nematode receptor-like protein srd family.</text>
</comment>
<keyword evidence="5 7" id="KW-0472">Membrane</keyword>
<evidence type="ECO:0000313" key="9">
    <source>
        <dbReference type="Proteomes" id="UP000008281"/>
    </source>
</evidence>
<dbReference type="Proteomes" id="UP000008281">
    <property type="component" value="Unassembled WGS sequence"/>
</dbReference>
<evidence type="ECO:0000256" key="6">
    <source>
        <dbReference type="SAM" id="MobiDB-lite"/>
    </source>
</evidence>
<feature type="transmembrane region" description="Helical" evidence="7">
    <location>
        <begin position="611"/>
        <end position="633"/>
    </location>
</feature>
<evidence type="ECO:0000256" key="1">
    <source>
        <dbReference type="ARBA" id="ARBA00004141"/>
    </source>
</evidence>
<keyword evidence="3 7" id="KW-0812">Transmembrane</keyword>
<dbReference type="Pfam" id="PF10317">
    <property type="entry name" value="7TM_GPCR_Srd"/>
    <property type="match status" value="1"/>
</dbReference>
<feature type="transmembrane region" description="Helical" evidence="7">
    <location>
        <begin position="461"/>
        <end position="487"/>
    </location>
</feature>
<feature type="transmembrane region" description="Helical" evidence="7">
    <location>
        <begin position="499"/>
        <end position="520"/>
    </location>
</feature>
<evidence type="ECO:0000256" key="5">
    <source>
        <dbReference type="ARBA" id="ARBA00023136"/>
    </source>
</evidence>
<dbReference type="HOGENOM" id="CLU_392908_0_0_1"/>
<keyword evidence="4 7" id="KW-1133">Transmembrane helix</keyword>
<reference evidence="8" key="1">
    <citation type="submission" date="2007-07" db="EMBL/GenBank/DDBJ databases">
        <title>PCAP assembly of the Caenorhabditis remanei genome.</title>
        <authorList>
            <consortium name="The Caenorhabditis remanei Sequencing Consortium"/>
            <person name="Wilson R.K."/>
        </authorList>
    </citation>
    <scope>NUCLEOTIDE SEQUENCE [LARGE SCALE GENOMIC DNA]</scope>
    <source>
        <strain evidence="8">PB4641</strain>
    </source>
</reference>
<feature type="compositionally biased region" description="Polar residues" evidence="6">
    <location>
        <begin position="31"/>
        <end position="55"/>
    </location>
</feature>
<accession>E3NL06</accession>
<gene>
    <name evidence="8" type="ORF">CRE_26846</name>
</gene>
<sequence>MNPPPVENQPEKLEDNKPNPPQNPIHPPPVSQQSAPRYPQSTSNEQFPTLSSQQGRGIELSGLQQGNRPSVDDVDTEQRLQEWWETCANPENFATPQSSVEGQIVQSNVQQNLAPPGYQYHPSAPIPIHSGVAGPMRSPAGGGMNHLPGQRSPSPYARPSHSSRGEPTTDGMHLMPQNATNPGISIASDYWTTSQHDYCGNPVGSHQVDLKKSLSLPQLYMNASNTDRSSWGFRSQPMYWDSPGMGHQFEGDTHHDPMIQTSRLNDPQNSEILGFRNQPIYPPLPKFDSTTQRQMSSNSEEQISGLPVKDYLNATYPRPSSSYAKNRTIRIARNERLMQERSEECTRFIKKLDTPLAMGITKNTEHLSELYEKWAELPKHRSKKHDLCDTIGVNNGDLVVAVLKEAVNKDEEMDAVCRRLVNFLKDDERDKMLEYSNRHRRLLCHNHPTGPCTSIGPTACYAGHMFMGSFLEHNLIWLIACYLFRYYILYVRDPSIKSIIFAALVVYTPSFIHMAVWIKLFDSQHKDTMMNSTGSDNLSLSKSSEMILTGFAVYWSSLVVYAQLVITAILVVIAYTWIRNVLINFILNMGATLSKDVKIINKQLVKVSFELILTFQVCIPIWIFLGVFFFLAMYTQNAQPDILQYSITISFMLAPVISPFAYIFFVPHYWNFCIGKKYVTPSTTSICGSSSNCGSVEKKSMS</sequence>
<keyword evidence="9" id="KW-1185">Reference proteome</keyword>
<evidence type="ECO:0000256" key="2">
    <source>
        <dbReference type="ARBA" id="ARBA00009166"/>
    </source>
</evidence>
<organism evidence="9">
    <name type="scientific">Caenorhabditis remanei</name>
    <name type="common">Caenorhabditis vulgaris</name>
    <dbReference type="NCBI Taxonomy" id="31234"/>
    <lineage>
        <taxon>Eukaryota</taxon>
        <taxon>Metazoa</taxon>
        <taxon>Ecdysozoa</taxon>
        <taxon>Nematoda</taxon>
        <taxon>Chromadorea</taxon>
        <taxon>Rhabditida</taxon>
        <taxon>Rhabditina</taxon>
        <taxon>Rhabditomorpha</taxon>
        <taxon>Rhabditoidea</taxon>
        <taxon>Rhabditidae</taxon>
        <taxon>Peloderinae</taxon>
        <taxon>Caenorhabditis</taxon>
    </lineage>
</organism>
<dbReference type="AlphaFoldDB" id="E3NL06"/>
<dbReference type="STRING" id="31234.E3NL06"/>
<dbReference type="InParanoid" id="E3NL06"/>
<dbReference type="SUPFAM" id="SSF81321">
    <property type="entry name" value="Family A G protein-coupled receptor-like"/>
    <property type="match status" value="1"/>
</dbReference>